<dbReference type="Pfam" id="PF00128">
    <property type="entry name" value="Alpha-amylase"/>
    <property type="match status" value="1"/>
</dbReference>
<dbReference type="PANTHER" id="PTHR10357:SF209">
    <property type="entry name" value="PERIPLASMIC ALPHA-AMYLASE"/>
    <property type="match status" value="1"/>
</dbReference>
<evidence type="ECO:0000313" key="4">
    <source>
        <dbReference type="Proteomes" id="UP001500390"/>
    </source>
</evidence>
<keyword evidence="4" id="KW-1185">Reference proteome</keyword>
<gene>
    <name evidence="3" type="ORF">GCM10023153_08900</name>
</gene>
<feature type="chain" id="PRO_5045514538" description="Glycosyl hydrolase family 13 catalytic domain-containing protein" evidence="1">
    <location>
        <begin position="31"/>
        <end position="1042"/>
    </location>
</feature>
<organism evidence="3 4">
    <name type="scientific">Ornithinibacter aureus</name>
    <dbReference type="NCBI Taxonomy" id="622664"/>
    <lineage>
        <taxon>Bacteria</taxon>
        <taxon>Bacillati</taxon>
        <taxon>Actinomycetota</taxon>
        <taxon>Actinomycetes</taxon>
        <taxon>Micrococcales</taxon>
        <taxon>Intrasporangiaceae</taxon>
        <taxon>Ornithinibacter</taxon>
    </lineage>
</organism>
<dbReference type="SUPFAM" id="SSF51445">
    <property type="entry name" value="(Trans)glycosidases"/>
    <property type="match status" value="1"/>
</dbReference>
<dbReference type="CDD" id="cd11339">
    <property type="entry name" value="AmyAc_bac_CMD_like_2"/>
    <property type="match status" value="1"/>
</dbReference>
<comment type="caution">
    <text evidence="3">The sequence shown here is derived from an EMBL/GenBank/DDBJ whole genome shotgun (WGS) entry which is preliminary data.</text>
</comment>
<dbReference type="Pfam" id="PF22058">
    <property type="entry name" value="X25_BaPul_like"/>
    <property type="match status" value="3"/>
</dbReference>
<accession>A0ABP8JID6</accession>
<dbReference type="Gene3D" id="2.60.40.10">
    <property type="entry name" value="Immunoglobulins"/>
    <property type="match status" value="3"/>
</dbReference>
<feature type="signal peptide" evidence="1">
    <location>
        <begin position="1"/>
        <end position="30"/>
    </location>
</feature>
<dbReference type="Gene3D" id="2.60.40.1180">
    <property type="entry name" value="Golgi alpha-mannosidase II"/>
    <property type="match status" value="1"/>
</dbReference>
<reference evidence="4" key="1">
    <citation type="journal article" date="2019" name="Int. J. Syst. Evol. Microbiol.">
        <title>The Global Catalogue of Microorganisms (GCM) 10K type strain sequencing project: providing services to taxonomists for standard genome sequencing and annotation.</title>
        <authorList>
            <consortium name="The Broad Institute Genomics Platform"/>
            <consortium name="The Broad Institute Genome Sequencing Center for Infectious Disease"/>
            <person name="Wu L."/>
            <person name="Ma J."/>
        </authorList>
    </citation>
    <scope>NUCLEOTIDE SEQUENCE [LARGE SCALE GENOMIC DNA]</scope>
    <source>
        <strain evidence="4">JCM 17738</strain>
    </source>
</reference>
<dbReference type="InterPro" id="IPR013783">
    <property type="entry name" value="Ig-like_fold"/>
</dbReference>
<name>A0ABP8JID6_9MICO</name>
<evidence type="ECO:0000259" key="2">
    <source>
        <dbReference type="SMART" id="SM00642"/>
    </source>
</evidence>
<dbReference type="Proteomes" id="UP001500390">
    <property type="component" value="Unassembled WGS sequence"/>
</dbReference>
<protein>
    <recommendedName>
        <fullName evidence="2">Glycosyl hydrolase family 13 catalytic domain-containing protein</fullName>
    </recommendedName>
</protein>
<dbReference type="InterPro" id="IPR006047">
    <property type="entry name" value="GH13_cat_dom"/>
</dbReference>
<dbReference type="InterPro" id="IPR013780">
    <property type="entry name" value="Glyco_hydro_b"/>
</dbReference>
<sequence length="1042" mass="112441">MPAPRRLTAVLIGGAVALTPALLTAVPAEAATASVALVGDLQSEVGCPDDWDPACTQSELSRVGDTDIYKGTFEVPEGDFKFKVALNDGWDENYGAGGTFNGDNIPLLLAGPASIEFTFDDATNIVTFAPADLDEDTTSADAALAEDSLRSALTRERFYFVMADRFANGSTANDQGGLTGGPLTTGYDPTHKGFYHGGDLKGITEKLDYIKGMGTTAIWLTPSFKNKPVQGAPGQESAGYHGYWITDFTQIDPHLGTNEDMKDLIDAAHAKGMKVFFDIITNHTADVIDYEEKQYTYRSKKAYPYEDAAGEPFDDRDHVSKPAAEWPELDAGSFPYTPFLAEGDEDAKTPSWLNDPTMYHNRGDSTFAGESSTYGDFIGLDDLFTERPEVVDGMGEIYKTWVEFGIDGFRIDTVKHVNLEFWQQFVPDILGAADRIGNDDFFAFGEVYDGNPAVMSEYTTAGKLQATLDFGFQQQGVDFAKGNPTDVLGDFFAKDDWYTDADSNAYQLPTFLGNHDMGRASMFLARDGQSEAEHLARVKLAQSLMFTTRGNPVTYYGDEQGFVSTGGDQAAREDMFASQVELYNTETVLGGPEGSRDRYDTKHPLYTHVKKLSQVRAAHPALADGAQIARYDTDGSGIFAFSRIGSDTKGKGNASKGKGKGGKDAGRVEYVVAANNGTTPATASFPTWTKGKGAVFTPLFGTDTAVKPSADGTVKVTVPPLSVSVWRANKPISTSGAAPTVEVVLPERGVNGRSEIRADVEASTFAQTTFLWRQLGAKQWQPLGTDDNAPFRVFHDVSALPLSTPLEYRAVVKDAAGRVAGDSSWTQVVGAPSRTVPENGDPAANQPGTVAIAGTLNSEMGCPADWEPWCDQAQMSLDGTDKIWKKQGVTLPVGPYAYKAALDRAWTENYGEGGVREGGNISMETADGTASFYYDPTTHWAVSDEEDPIITVPGSFQSELGCGGDWKPECMRPWLQDKDGDGIYAIITTKIPAGTWEFKVAHGLSFDESYPADNVSVTVPADGATTTFVYDSVTHEVSVTSE</sequence>
<dbReference type="RefSeq" id="WP_159900853.1">
    <property type="nucleotide sequence ID" value="NZ_BAABFX010000019.1"/>
</dbReference>
<evidence type="ECO:0000256" key="1">
    <source>
        <dbReference type="SAM" id="SignalP"/>
    </source>
</evidence>
<dbReference type="InterPro" id="IPR054409">
    <property type="entry name" value="X25_BaPul-like"/>
</dbReference>
<proteinExistence type="predicted"/>
<dbReference type="PANTHER" id="PTHR10357">
    <property type="entry name" value="ALPHA-AMYLASE FAMILY MEMBER"/>
    <property type="match status" value="1"/>
</dbReference>
<dbReference type="CDD" id="cd12962">
    <property type="entry name" value="X25_BaPul_like"/>
    <property type="match status" value="3"/>
</dbReference>
<evidence type="ECO:0000313" key="3">
    <source>
        <dbReference type="EMBL" id="GAA4391239.1"/>
    </source>
</evidence>
<dbReference type="InterPro" id="IPR017853">
    <property type="entry name" value="GH"/>
</dbReference>
<dbReference type="Gene3D" id="3.20.20.80">
    <property type="entry name" value="Glycosidases"/>
    <property type="match status" value="1"/>
</dbReference>
<keyword evidence="1" id="KW-0732">Signal</keyword>
<feature type="domain" description="Glycosyl hydrolase family 13 catalytic" evidence="2">
    <location>
        <begin position="160"/>
        <end position="616"/>
    </location>
</feature>
<dbReference type="SMART" id="SM00642">
    <property type="entry name" value="Aamy"/>
    <property type="match status" value="1"/>
</dbReference>
<dbReference type="EMBL" id="BAABFX010000019">
    <property type="protein sequence ID" value="GAA4391239.1"/>
    <property type="molecule type" value="Genomic_DNA"/>
</dbReference>